<dbReference type="GO" id="GO:0016787">
    <property type="term" value="F:hydrolase activity"/>
    <property type="evidence" value="ECO:0007669"/>
    <property type="project" value="UniProtKB-KW"/>
</dbReference>
<dbReference type="Gene3D" id="2.120.10.30">
    <property type="entry name" value="TolB, C-terminal domain"/>
    <property type="match status" value="1"/>
</dbReference>
<proteinExistence type="predicted"/>
<dbReference type="InterPro" id="IPR011659">
    <property type="entry name" value="WD40"/>
</dbReference>
<dbReference type="InterPro" id="IPR050789">
    <property type="entry name" value="Diverse_Enzym_Activities"/>
</dbReference>
<keyword evidence="1" id="KW-0378">Hydrolase</keyword>
<dbReference type="InterPro" id="IPR012338">
    <property type="entry name" value="Beta-lactam/transpept-like"/>
</dbReference>
<dbReference type="PANTHER" id="PTHR43283:SF11">
    <property type="entry name" value="BETA-LACTAMASE-RELATED DOMAIN-CONTAINING PROTEIN"/>
    <property type="match status" value="1"/>
</dbReference>
<dbReference type="AlphaFoldDB" id="A0A344TNZ9"/>
<organism evidence="3 4">
    <name type="scientific">Runella rosea</name>
    <dbReference type="NCBI Taxonomy" id="2259595"/>
    <lineage>
        <taxon>Bacteria</taxon>
        <taxon>Pseudomonadati</taxon>
        <taxon>Bacteroidota</taxon>
        <taxon>Cytophagia</taxon>
        <taxon>Cytophagales</taxon>
        <taxon>Spirosomataceae</taxon>
        <taxon>Runella</taxon>
    </lineage>
</organism>
<accession>A0A344TNZ9</accession>
<evidence type="ECO:0000313" key="3">
    <source>
        <dbReference type="EMBL" id="AXE20370.1"/>
    </source>
</evidence>
<reference evidence="3 4" key="1">
    <citation type="submission" date="2018-07" db="EMBL/GenBank/DDBJ databases">
        <title>Genome sequencing of Runella.</title>
        <authorList>
            <person name="Baek M.-G."/>
            <person name="Yi H."/>
        </authorList>
    </citation>
    <scope>NUCLEOTIDE SEQUENCE [LARGE SCALE GENOMIC DNA]</scope>
    <source>
        <strain evidence="3 4">HYN0085</strain>
    </source>
</reference>
<dbReference type="Gene3D" id="3.40.710.10">
    <property type="entry name" value="DD-peptidase/beta-lactamase superfamily"/>
    <property type="match status" value="1"/>
</dbReference>
<dbReference type="Pfam" id="PF07676">
    <property type="entry name" value="PD40"/>
    <property type="match status" value="1"/>
</dbReference>
<evidence type="ECO:0000313" key="4">
    <source>
        <dbReference type="Proteomes" id="UP000251993"/>
    </source>
</evidence>
<dbReference type="SUPFAM" id="SSF56601">
    <property type="entry name" value="beta-lactamase/transpeptidase-like"/>
    <property type="match status" value="1"/>
</dbReference>
<keyword evidence="4" id="KW-1185">Reference proteome</keyword>
<dbReference type="Proteomes" id="UP000251993">
    <property type="component" value="Chromosome"/>
</dbReference>
<dbReference type="PANTHER" id="PTHR43283">
    <property type="entry name" value="BETA-LACTAMASE-RELATED"/>
    <property type="match status" value="1"/>
</dbReference>
<dbReference type="EMBL" id="CP030850">
    <property type="protein sequence ID" value="AXE20370.1"/>
    <property type="molecule type" value="Genomic_DNA"/>
</dbReference>
<name>A0A344TNZ9_9BACT</name>
<dbReference type="KEGG" id="run:DR864_22810"/>
<protein>
    <recommendedName>
        <fullName evidence="2">Beta-lactamase-related domain-containing protein</fullName>
    </recommendedName>
</protein>
<dbReference type="SUPFAM" id="SSF82171">
    <property type="entry name" value="DPP6 N-terminal domain-like"/>
    <property type="match status" value="1"/>
</dbReference>
<dbReference type="Pfam" id="PF00144">
    <property type="entry name" value="Beta-lactamase"/>
    <property type="match status" value="1"/>
</dbReference>
<dbReference type="InterPro" id="IPR011042">
    <property type="entry name" value="6-blade_b-propeller_TolB-like"/>
</dbReference>
<gene>
    <name evidence="3" type="ORF">DR864_22810</name>
</gene>
<evidence type="ECO:0000259" key="2">
    <source>
        <dbReference type="Pfam" id="PF00144"/>
    </source>
</evidence>
<feature type="domain" description="Beta-lactamase-related" evidence="2">
    <location>
        <begin position="128"/>
        <end position="395"/>
    </location>
</feature>
<evidence type="ECO:0000256" key="1">
    <source>
        <dbReference type="ARBA" id="ARBA00022801"/>
    </source>
</evidence>
<sequence length="686" mass="77117">MTNLFRFRPLTTTFIVIFLTSIFSYKKTFAQQKPTPYFPPTHEWAKKTPAEMGLNPAKIQEAIAFAQASESKNPRSMEQSHYQSFGKEPYGFAIGPFADRGDQTGIIVYKGYIVAQWGDPSRCDITHSVTKSFLSSVVGLAVDKGLIRSVNDTVAPYIPPIELYGQPVQRPADEFGKPELLQLFDTPHNRRITWDHLLRQTSDWEGTLWGKPEWADRPDKDAATWLTRPRNAPGSVYEYNDVRVNALALAATSVWRRPLPQVLKENLMDPIGASNTWRWTGYRNAWIVLDGQPVQSVSGGGHWGGGMFINAFDMARFGLLTLNRGNWNGKQLLSEQWVKQATTPTPAQPTYGYMNWFLNTGQKPLPSEPANVFYHVGNGTNIVYVDPDHELVMVVRWIENNALDGIVKRVLEAFTPTVPDTEIYLTDLKVSAGKVSISQPVNITKRAGYDNQPSFTPDGKKLLYTRQANGQTDIWTYDLAKKNHSALTQTPESEYSATVMPDGKHFSVIRVEPDQTQRLWQFELATGKNPKVILPSIKPVGYHCWFGSDSLVLFVLGQPNMLQLAQVSTDKGQTITTNVGRSLLRVPSQKAVSFVHKISATEWQVEQLNMNTLQTKTLIQTPAGSEDCAWAADGTLLMAQGSKLYKWNPQYDKEWQEAADWSNLGIKQITRLAIDRKNQKLAFVGQ</sequence>
<dbReference type="InterPro" id="IPR001466">
    <property type="entry name" value="Beta-lactam-related"/>
</dbReference>
<dbReference type="OrthoDB" id="1185352at2"/>